<dbReference type="EMBL" id="JAWZYT010006176">
    <property type="protein sequence ID" value="KAK4288687.1"/>
    <property type="molecule type" value="Genomic_DNA"/>
</dbReference>
<gene>
    <name evidence="1" type="ORF">Pmani_038296</name>
</gene>
<organism evidence="1 2">
    <name type="scientific">Petrolisthes manimaculis</name>
    <dbReference type="NCBI Taxonomy" id="1843537"/>
    <lineage>
        <taxon>Eukaryota</taxon>
        <taxon>Metazoa</taxon>
        <taxon>Ecdysozoa</taxon>
        <taxon>Arthropoda</taxon>
        <taxon>Crustacea</taxon>
        <taxon>Multicrustacea</taxon>
        <taxon>Malacostraca</taxon>
        <taxon>Eumalacostraca</taxon>
        <taxon>Eucarida</taxon>
        <taxon>Decapoda</taxon>
        <taxon>Pleocyemata</taxon>
        <taxon>Anomura</taxon>
        <taxon>Galatheoidea</taxon>
        <taxon>Porcellanidae</taxon>
        <taxon>Petrolisthes</taxon>
    </lineage>
</organism>
<proteinExistence type="predicted"/>
<comment type="caution">
    <text evidence="1">The sequence shown here is derived from an EMBL/GenBank/DDBJ whole genome shotgun (WGS) entry which is preliminary data.</text>
</comment>
<sequence>MVVLSLPSPAPAPFTLPVLPTFHLARPPLLLPVHLSSCPSTSPLARPPFLLFVYLSFYPSTSPLAHPPLLFLVYPPLALHNPSYTHTLSIHITFKPTQIQILRGITPDDLKYHKITFTVISQNPQSYDDCTFSFSGWSPQFPDHHHPVSDCRR</sequence>
<evidence type="ECO:0000313" key="1">
    <source>
        <dbReference type="EMBL" id="KAK4288687.1"/>
    </source>
</evidence>
<dbReference type="AlphaFoldDB" id="A0AAE1NG22"/>
<accession>A0AAE1NG22</accession>
<dbReference type="Proteomes" id="UP001292094">
    <property type="component" value="Unassembled WGS sequence"/>
</dbReference>
<protein>
    <submittedName>
        <fullName evidence="1">Uncharacterized protein</fullName>
    </submittedName>
</protein>
<evidence type="ECO:0000313" key="2">
    <source>
        <dbReference type="Proteomes" id="UP001292094"/>
    </source>
</evidence>
<reference evidence="1" key="1">
    <citation type="submission" date="2023-11" db="EMBL/GenBank/DDBJ databases">
        <title>Genome assemblies of two species of porcelain crab, Petrolisthes cinctipes and Petrolisthes manimaculis (Anomura: Porcellanidae).</title>
        <authorList>
            <person name="Angst P."/>
        </authorList>
    </citation>
    <scope>NUCLEOTIDE SEQUENCE</scope>
    <source>
        <strain evidence="1">PB745_02</strain>
        <tissue evidence="1">Gill</tissue>
    </source>
</reference>
<name>A0AAE1NG22_9EUCA</name>
<keyword evidence="2" id="KW-1185">Reference proteome</keyword>